<sequence length="181" mass="20834">MHTTEKFEKFYYLFPQTVAVIGVGRNLMPAAWHTPISAVPPLYGILISPKRYTYELLKNEKGFTVNFLNHDQADLIAKLGSTSGRTIDKLDRFDITTMPGRRVNGTLMHLSYAAYECEKYDMHEYGDHFLVVGRILLIHVAQDTLREKESVDEKKVLPPLYFGKDRYLTTDPDSLSIFKKK</sequence>
<dbReference type="InterPro" id="IPR012349">
    <property type="entry name" value="Split_barrel_FMN-bd"/>
</dbReference>
<feature type="domain" description="Flavin reductase like" evidence="4">
    <location>
        <begin position="11"/>
        <end position="154"/>
    </location>
</feature>
<comment type="similarity">
    <text evidence="3">Belongs to the flavoredoxin family.</text>
</comment>
<dbReference type="PANTHER" id="PTHR43567:SF1">
    <property type="entry name" value="FLAVOREDOXIN"/>
    <property type="match status" value="1"/>
</dbReference>
<keyword evidence="2" id="KW-0285">Flavoprotein</keyword>
<dbReference type="EMBL" id="LJVE01000061">
    <property type="protein sequence ID" value="KPL14211.1"/>
    <property type="molecule type" value="Genomic_DNA"/>
</dbReference>
<evidence type="ECO:0000256" key="1">
    <source>
        <dbReference type="ARBA" id="ARBA00001917"/>
    </source>
</evidence>
<dbReference type="InterPro" id="IPR002563">
    <property type="entry name" value="Flavin_Rdtase-like_dom"/>
</dbReference>
<evidence type="ECO:0000256" key="3">
    <source>
        <dbReference type="ARBA" id="ARBA00038054"/>
    </source>
</evidence>
<dbReference type="PANTHER" id="PTHR43567">
    <property type="entry name" value="FLAVOREDOXIN-RELATED-RELATED"/>
    <property type="match status" value="1"/>
</dbReference>
<comment type="cofactor">
    <cofactor evidence="1">
        <name>FMN</name>
        <dbReference type="ChEBI" id="CHEBI:58210"/>
    </cofactor>
</comment>
<protein>
    <recommendedName>
        <fullName evidence="4">Flavin reductase like domain-containing protein</fullName>
    </recommendedName>
</protein>
<accession>A0A0S8JYB2</accession>
<reference evidence="5 6" key="1">
    <citation type="journal article" date="2015" name="Microbiome">
        <title>Genomic resolution of linkages in carbon, nitrogen, and sulfur cycling among widespread estuary sediment bacteria.</title>
        <authorList>
            <person name="Baker B.J."/>
            <person name="Lazar C.S."/>
            <person name="Teske A.P."/>
            <person name="Dick G.J."/>
        </authorList>
    </citation>
    <scope>NUCLEOTIDE SEQUENCE [LARGE SCALE GENOMIC DNA]</scope>
    <source>
        <strain evidence="5">SM1_77</strain>
    </source>
</reference>
<dbReference type="AlphaFoldDB" id="A0A0S8JYB2"/>
<name>A0A0S8JYB2_UNCW3</name>
<gene>
    <name evidence="5" type="ORF">AMJ74_03820</name>
</gene>
<dbReference type="SUPFAM" id="SSF50475">
    <property type="entry name" value="FMN-binding split barrel"/>
    <property type="match status" value="1"/>
</dbReference>
<dbReference type="Proteomes" id="UP000050975">
    <property type="component" value="Unassembled WGS sequence"/>
</dbReference>
<dbReference type="GO" id="GO:0016646">
    <property type="term" value="F:oxidoreductase activity, acting on the CH-NH group of donors, NAD or NADP as acceptor"/>
    <property type="evidence" value="ECO:0007669"/>
    <property type="project" value="UniProtKB-ARBA"/>
</dbReference>
<proteinExistence type="inferred from homology"/>
<evidence type="ECO:0000313" key="6">
    <source>
        <dbReference type="Proteomes" id="UP000050975"/>
    </source>
</evidence>
<dbReference type="InterPro" id="IPR052174">
    <property type="entry name" value="Flavoredoxin"/>
</dbReference>
<evidence type="ECO:0000259" key="4">
    <source>
        <dbReference type="SMART" id="SM00903"/>
    </source>
</evidence>
<evidence type="ECO:0000256" key="2">
    <source>
        <dbReference type="ARBA" id="ARBA00022630"/>
    </source>
</evidence>
<dbReference type="Gene3D" id="2.30.110.10">
    <property type="entry name" value="Electron Transport, Fmn-binding Protein, Chain A"/>
    <property type="match status" value="1"/>
</dbReference>
<evidence type="ECO:0000313" key="5">
    <source>
        <dbReference type="EMBL" id="KPL14211.1"/>
    </source>
</evidence>
<dbReference type="GO" id="GO:0010181">
    <property type="term" value="F:FMN binding"/>
    <property type="evidence" value="ECO:0007669"/>
    <property type="project" value="InterPro"/>
</dbReference>
<organism evidence="5 6">
    <name type="scientific">candidate division WOR_3 bacterium SM1_77</name>
    <dbReference type="NCBI Taxonomy" id="1703778"/>
    <lineage>
        <taxon>Bacteria</taxon>
        <taxon>Bacteria division WOR-3</taxon>
    </lineage>
</organism>
<comment type="caution">
    <text evidence="5">The sequence shown here is derived from an EMBL/GenBank/DDBJ whole genome shotgun (WGS) entry which is preliminary data.</text>
</comment>
<dbReference type="SMART" id="SM00903">
    <property type="entry name" value="Flavin_Reduct"/>
    <property type="match status" value="1"/>
</dbReference>
<dbReference type="Pfam" id="PF01613">
    <property type="entry name" value="Flavin_Reduct"/>
    <property type="match status" value="1"/>
</dbReference>